<dbReference type="GO" id="GO:0008270">
    <property type="term" value="F:zinc ion binding"/>
    <property type="evidence" value="ECO:0007669"/>
    <property type="project" value="UniProtKB-KW"/>
</dbReference>
<accession>A0AAV1K4Z1</accession>
<dbReference type="GO" id="GO:0005634">
    <property type="term" value="C:nucleus"/>
    <property type="evidence" value="ECO:0007669"/>
    <property type="project" value="UniProtKB-SubCell"/>
</dbReference>
<dbReference type="AlphaFoldDB" id="A0AAV1K4Z1"/>
<dbReference type="EMBL" id="CAVLGL010000001">
    <property type="protein sequence ID" value="CAK1577935.1"/>
    <property type="molecule type" value="Genomic_DNA"/>
</dbReference>
<evidence type="ECO:0000256" key="3">
    <source>
        <dbReference type="ARBA" id="ARBA00022771"/>
    </source>
</evidence>
<sequence>MQKRLCLPILKQKQDVATRWNSTYDMLHRFSSTKDAIIATIALIKPDLALTDYEWMIIQSVHPVLKMFYDVTVEVSGEKNISLAKVIPLCRIMLGHIRSRLQVQNTDANQHIPEIKNFIEHLHKELNHRFGHIESNISNAESTILDPRFKNKGFQDSRLYGRALQDLKLKIGRSSSRTTIMPAVEAVQPESCPNHSIWFEFDQEVVRQTPDNPTAARIVELDKYLQEPLLKRTEDPLQWWHARRNIYPLLFNYVLKRHNLVATSVPCERIFSKAGYTLNERRRRLTTKKVSQLLFISCNSDI</sequence>
<evidence type="ECO:0000256" key="5">
    <source>
        <dbReference type="ARBA" id="ARBA00023242"/>
    </source>
</evidence>
<dbReference type="PANTHER" id="PTHR46481">
    <property type="entry name" value="ZINC FINGER BED DOMAIN-CONTAINING PROTEIN 4"/>
    <property type="match status" value="1"/>
</dbReference>
<evidence type="ECO:0000313" key="8">
    <source>
        <dbReference type="Proteomes" id="UP001314205"/>
    </source>
</evidence>
<keyword evidence="4" id="KW-0862">Zinc</keyword>
<keyword evidence="2" id="KW-0479">Metal-binding</keyword>
<evidence type="ECO:0000313" key="7">
    <source>
        <dbReference type="EMBL" id="CAK1577935.1"/>
    </source>
</evidence>
<dbReference type="InterPro" id="IPR008906">
    <property type="entry name" value="HATC_C_dom"/>
</dbReference>
<proteinExistence type="predicted"/>
<dbReference type="InterPro" id="IPR012337">
    <property type="entry name" value="RNaseH-like_sf"/>
</dbReference>
<dbReference type="SUPFAM" id="SSF53098">
    <property type="entry name" value="Ribonuclease H-like"/>
    <property type="match status" value="1"/>
</dbReference>
<dbReference type="Pfam" id="PF05699">
    <property type="entry name" value="Dimer_Tnp_hAT"/>
    <property type="match status" value="1"/>
</dbReference>
<evidence type="ECO:0000256" key="1">
    <source>
        <dbReference type="ARBA" id="ARBA00004123"/>
    </source>
</evidence>
<evidence type="ECO:0000259" key="6">
    <source>
        <dbReference type="Pfam" id="PF05699"/>
    </source>
</evidence>
<dbReference type="Proteomes" id="UP001314205">
    <property type="component" value="Unassembled WGS sequence"/>
</dbReference>
<gene>
    <name evidence="7" type="ORF">PARMNEM_LOCUS94</name>
</gene>
<organism evidence="7 8">
    <name type="scientific">Parnassius mnemosyne</name>
    <name type="common">clouded apollo</name>
    <dbReference type="NCBI Taxonomy" id="213953"/>
    <lineage>
        <taxon>Eukaryota</taxon>
        <taxon>Metazoa</taxon>
        <taxon>Ecdysozoa</taxon>
        <taxon>Arthropoda</taxon>
        <taxon>Hexapoda</taxon>
        <taxon>Insecta</taxon>
        <taxon>Pterygota</taxon>
        <taxon>Neoptera</taxon>
        <taxon>Endopterygota</taxon>
        <taxon>Lepidoptera</taxon>
        <taxon>Glossata</taxon>
        <taxon>Ditrysia</taxon>
        <taxon>Papilionoidea</taxon>
        <taxon>Papilionidae</taxon>
        <taxon>Parnassiinae</taxon>
        <taxon>Parnassini</taxon>
        <taxon>Parnassius</taxon>
        <taxon>Driopa</taxon>
    </lineage>
</organism>
<dbReference type="InterPro" id="IPR052035">
    <property type="entry name" value="ZnF_BED_domain_contain"/>
</dbReference>
<keyword evidence="5" id="KW-0539">Nucleus</keyword>
<dbReference type="PANTHER" id="PTHR46481:SF10">
    <property type="entry name" value="ZINC FINGER BED DOMAIN-CONTAINING PROTEIN 39"/>
    <property type="match status" value="1"/>
</dbReference>
<evidence type="ECO:0000256" key="4">
    <source>
        <dbReference type="ARBA" id="ARBA00022833"/>
    </source>
</evidence>
<dbReference type="GO" id="GO:0046983">
    <property type="term" value="F:protein dimerization activity"/>
    <property type="evidence" value="ECO:0007669"/>
    <property type="project" value="InterPro"/>
</dbReference>
<keyword evidence="8" id="KW-1185">Reference proteome</keyword>
<evidence type="ECO:0000256" key="2">
    <source>
        <dbReference type="ARBA" id="ARBA00022723"/>
    </source>
</evidence>
<keyword evidence="3" id="KW-0863">Zinc-finger</keyword>
<comment type="subcellular location">
    <subcellularLocation>
        <location evidence="1">Nucleus</location>
    </subcellularLocation>
</comment>
<name>A0AAV1K4Z1_9NEOP</name>
<reference evidence="7 8" key="1">
    <citation type="submission" date="2023-11" db="EMBL/GenBank/DDBJ databases">
        <authorList>
            <person name="Hedman E."/>
            <person name="Englund M."/>
            <person name="Stromberg M."/>
            <person name="Nyberg Akerstrom W."/>
            <person name="Nylinder S."/>
            <person name="Jareborg N."/>
            <person name="Kallberg Y."/>
            <person name="Kronander E."/>
        </authorList>
    </citation>
    <scope>NUCLEOTIDE SEQUENCE [LARGE SCALE GENOMIC DNA]</scope>
</reference>
<comment type="caution">
    <text evidence="7">The sequence shown here is derived from an EMBL/GenBank/DDBJ whole genome shotgun (WGS) entry which is preliminary data.</text>
</comment>
<feature type="domain" description="HAT C-terminal dimerisation" evidence="6">
    <location>
        <begin position="220"/>
        <end position="297"/>
    </location>
</feature>
<protein>
    <recommendedName>
        <fullName evidence="6">HAT C-terminal dimerisation domain-containing protein</fullName>
    </recommendedName>
</protein>